<sequence>MYWDRLEKRSTEETLQKYTFGELLKNGFETEDNALKESTYFKCIKYISESVAKCPIVVKQDTEKGELEAYKHRLHDKLRLRPNPYMNAVDCIRTLVALGEHYGISGLYIDRETMDLYPAKVESIIIDNLGLIKTLKKNATLYNITVCGSNFDVKEEDLCLYKSGITFDGLNTKSNKSLLTNIINTNIKSSEYLNKLFDNGLTNKILVQLTSDIKDNKKLKETQEKFDKLYSSNGRTFTVPAGYSISSLNLSLADAQFEQLRKLSRREIANCFGLSPAQINDLSDSNNNNMEMQNLGFLADTLLIKFQQIEQELDWKYLSSKDRENGFKCRFNQSVMLRTDAKTQADIICKYLQNGAYSINDARRKLGERLIDGGDTVLVPSGYYDLKYLNEITLKKVGAEIGKETEGD</sequence>
<dbReference type="InterPro" id="IPR006944">
    <property type="entry name" value="Phage/GTA_portal"/>
</dbReference>
<organism evidence="1 2">
    <name type="scientific">Clostridium perfringens</name>
    <dbReference type="NCBI Taxonomy" id="1502"/>
    <lineage>
        <taxon>Bacteria</taxon>
        <taxon>Bacillati</taxon>
        <taxon>Bacillota</taxon>
        <taxon>Clostridia</taxon>
        <taxon>Eubacteriales</taxon>
        <taxon>Clostridiaceae</taxon>
        <taxon>Clostridium</taxon>
    </lineage>
</organism>
<dbReference type="AlphaFoldDB" id="A0A2X2Y6X8"/>
<dbReference type="Pfam" id="PF04860">
    <property type="entry name" value="Phage_portal"/>
    <property type="match status" value="1"/>
</dbReference>
<protein>
    <submittedName>
        <fullName evidence="1">Phage portal protein, HK97 family</fullName>
    </submittedName>
</protein>
<reference evidence="1 2" key="1">
    <citation type="submission" date="2018-06" db="EMBL/GenBank/DDBJ databases">
        <authorList>
            <consortium name="Pathogen Informatics"/>
            <person name="Doyle S."/>
        </authorList>
    </citation>
    <scope>NUCLEOTIDE SEQUENCE [LARGE SCALE GENOMIC DNA]</scope>
    <source>
        <strain evidence="1 2">NCTC10719</strain>
    </source>
</reference>
<dbReference type="RefSeq" id="WP_111926328.1">
    <property type="nucleotide sequence ID" value="NZ_UAWG01000009.1"/>
</dbReference>
<proteinExistence type="predicted"/>
<dbReference type="InterPro" id="IPR006427">
    <property type="entry name" value="Portal_HK97"/>
</dbReference>
<name>A0A2X2Y6X8_CLOPF</name>
<dbReference type="NCBIfam" id="TIGR01537">
    <property type="entry name" value="portal_HK97"/>
    <property type="match status" value="1"/>
</dbReference>
<dbReference type="EMBL" id="UAWG01000009">
    <property type="protein sequence ID" value="SQB59894.1"/>
    <property type="molecule type" value="Genomic_DNA"/>
</dbReference>
<dbReference type="Proteomes" id="UP000249986">
    <property type="component" value="Unassembled WGS sequence"/>
</dbReference>
<accession>A0A2X2Y6X8</accession>
<gene>
    <name evidence="1" type="ORF">NCTC10719_01437</name>
</gene>
<evidence type="ECO:0000313" key="1">
    <source>
        <dbReference type="EMBL" id="SQB59894.1"/>
    </source>
</evidence>
<evidence type="ECO:0000313" key="2">
    <source>
        <dbReference type="Proteomes" id="UP000249986"/>
    </source>
</evidence>